<name>A0A7L4YP41_9ACTN</name>
<feature type="domain" description="2-C-methyl-D-erythritol 2,4-cyclodiphosphate synthase" evidence="10">
    <location>
        <begin position="3"/>
        <end position="153"/>
    </location>
</feature>
<keyword evidence="7 8" id="KW-0456">Lyase</keyword>
<evidence type="ECO:0000256" key="2">
    <source>
        <dbReference type="ARBA" id="ARBA00004709"/>
    </source>
</evidence>
<feature type="site" description="Transition state stabilizer" evidence="8">
    <location>
        <position position="36"/>
    </location>
</feature>
<comment type="function">
    <text evidence="8">Involved in the biosynthesis of isopentenyl diphosphate (IPP) and dimethylallyl diphosphate (DMAPP), two major building blocks of isoprenoid compounds. Catalyzes the conversion of 4-diphosphocytidyl-2-C-methyl-D-erythritol 2-phosphate (CDP-ME2P) to 2-C-methyl-D-erythritol 2,4-cyclodiphosphate (ME-CPP) with a corresponding release of cytidine 5-monophosphate (CMP).</text>
</comment>
<feature type="binding site" evidence="8">
    <location>
        <begin position="58"/>
        <end position="60"/>
    </location>
    <ligand>
        <name>4-CDP-2-C-methyl-D-erythritol 2-phosphate</name>
        <dbReference type="ChEBI" id="CHEBI:57919"/>
    </ligand>
</feature>
<feature type="binding site" evidence="8">
    <location>
        <begin position="10"/>
        <end position="12"/>
    </location>
    <ligand>
        <name>4-CDP-2-C-methyl-D-erythritol 2-phosphate</name>
        <dbReference type="ChEBI" id="CHEBI:57919"/>
    </ligand>
</feature>
<evidence type="ECO:0000256" key="4">
    <source>
        <dbReference type="ARBA" id="ARBA00012579"/>
    </source>
</evidence>
<dbReference type="KEGG" id="eke:EK0264_12625"/>
<dbReference type="InterPro" id="IPR003526">
    <property type="entry name" value="MECDP_synthase"/>
</dbReference>
<proteinExistence type="inferred from homology"/>
<comment type="similarity">
    <text evidence="3 8 9">Belongs to the IspF family.</text>
</comment>
<dbReference type="AlphaFoldDB" id="A0A7L4YP41"/>
<evidence type="ECO:0000256" key="3">
    <source>
        <dbReference type="ARBA" id="ARBA00008480"/>
    </source>
</evidence>
<comment type="pathway">
    <text evidence="2 8">Isoprenoid biosynthesis; isopentenyl diphosphate biosynthesis via DXP pathway; isopentenyl diphosphate from 1-deoxy-D-xylulose 5-phosphate: step 4/6.</text>
</comment>
<dbReference type="InterPro" id="IPR020555">
    <property type="entry name" value="MECDP_synthase_CS"/>
</dbReference>
<dbReference type="PANTHER" id="PTHR43181:SF1">
    <property type="entry name" value="2-C-METHYL-D-ERYTHRITOL 2,4-CYCLODIPHOSPHATE SYNTHASE, CHLOROPLASTIC"/>
    <property type="match status" value="1"/>
</dbReference>
<evidence type="ECO:0000313" key="12">
    <source>
        <dbReference type="Proteomes" id="UP000463857"/>
    </source>
</evidence>
<dbReference type="PROSITE" id="PS01350">
    <property type="entry name" value="ISPF"/>
    <property type="match status" value="1"/>
</dbReference>
<dbReference type="Proteomes" id="UP000463857">
    <property type="component" value="Chromosome"/>
</dbReference>
<dbReference type="SMR" id="A0A7L4YP41"/>
<feature type="binding site" evidence="8">
    <location>
        <position position="44"/>
    </location>
    <ligand>
        <name>a divalent metal cation</name>
        <dbReference type="ChEBI" id="CHEBI:60240"/>
    </ligand>
</feature>
<evidence type="ECO:0000256" key="7">
    <source>
        <dbReference type="ARBA" id="ARBA00023239"/>
    </source>
</evidence>
<keyword evidence="6 8" id="KW-0414">Isoprene biosynthesis</keyword>
<dbReference type="FunFam" id="3.30.1330.50:FF:000003">
    <property type="entry name" value="2-C-methyl-D-erythritol 2,4-cyclodiphosphate synthase"/>
    <property type="match status" value="1"/>
</dbReference>
<feature type="binding site" evidence="8">
    <location>
        <position position="12"/>
    </location>
    <ligand>
        <name>a divalent metal cation</name>
        <dbReference type="ChEBI" id="CHEBI:60240"/>
    </ligand>
</feature>
<dbReference type="GO" id="GO:0016114">
    <property type="term" value="P:terpenoid biosynthetic process"/>
    <property type="evidence" value="ECO:0007669"/>
    <property type="project" value="InterPro"/>
</dbReference>
<keyword evidence="5 8" id="KW-0479">Metal-binding</keyword>
<dbReference type="HAMAP" id="MF_00107">
    <property type="entry name" value="IspF"/>
    <property type="match status" value="1"/>
</dbReference>
<dbReference type="CDD" id="cd00554">
    <property type="entry name" value="MECDP_synthase"/>
    <property type="match status" value="1"/>
</dbReference>
<dbReference type="Gene3D" id="3.30.1330.50">
    <property type="entry name" value="2-C-methyl-D-erythritol 2,4-cyclodiphosphate synthase"/>
    <property type="match status" value="1"/>
</dbReference>
<organism evidence="11 12">
    <name type="scientific">Epidermidibacterium keratini</name>
    <dbReference type="NCBI Taxonomy" id="1891644"/>
    <lineage>
        <taxon>Bacteria</taxon>
        <taxon>Bacillati</taxon>
        <taxon>Actinomycetota</taxon>
        <taxon>Actinomycetes</taxon>
        <taxon>Sporichthyales</taxon>
        <taxon>Sporichthyaceae</taxon>
        <taxon>Epidermidibacterium</taxon>
    </lineage>
</organism>
<evidence type="ECO:0000259" key="10">
    <source>
        <dbReference type="Pfam" id="PF02542"/>
    </source>
</evidence>
<evidence type="ECO:0000256" key="8">
    <source>
        <dbReference type="HAMAP-Rule" id="MF_00107"/>
    </source>
</evidence>
<protein>
    <recommendedName>
        <fullName evidence="4 8">2-C-methyl-D-erythritol 2,4-cyclodiphosphate synthase</fullName>
        <shortName evidence="8">MECDP-synthase</shortName>
        <shortName evidence="8">MECPP-synthase</shortName>
        <shortName evidence="8">MECPS</shortName>
        <ecNumber evidence="4 8">4.6.1.12</ecNumber>
    </recommendedName>
</protein>
<comment type="subunit">
    <text evidence="8">Homotrimer.</text>
</comment>
<comment type="catalytic activity">
    <reaction evidence="1 8 9">
        <text>4-CDP-2-C-methyl-D-erythritol 2-phosphate = 2-C-methyl-D-erythritol 2,4-cyclic diphosphate + CMP</text>
        <dbReference type="Rhea" id="RHEA:23864"/>
        <dbReference type="ChEBI" id="CHEBI:57919"/>
        <dbReference type="ChEBI" id="CHEBI:58483"/>
        <dbReference type="ChEBI" id="CHEBI:60377"/>
        <dbReference type="EC" id="4.6.1.12"/>
    </reaction>
</comment>
<comment type="caution">
    <text evidence="8">Lacks conserved residue(s) required for the propagation of feature annotation.</text>
</comment>
<feature type="site" description="Transition state stabilizer" evidence="8">
    <location>
        <position position="132"/>
    </location>
</feature>
<dbReference type="UniPathway" id="UPA00056">
    <property type="reaction ID" value="UER00095"/>
</dbReference>
<reference evidence="11 12" key="1">
    <citation type="journal article" date="2018" name="Int. J. Syst. Evol. Microbiol.">
        <title>Epidermidibacterium keratini gen. nov., sp. nov., a member of the family Sporichthyaceae, isolated from keratin epidermis.</title>
        <authorList>
            <person name="Lee D.G."/>
            <person name="Trujillo M.E."/>
            <person name="Kang S."/>
            <person name="Nam J.J."/>
            <person name="Kim Y.J."/>
        </authorList>
    </citation>
    <scope>NUCLEOTIDE SEQUENCE [LARGE SCALE GENOMIC DNA]</scope>
    <source>
        <strain evidence="11 12">EPI-7</strain>
    </source>
</reference>
<comment type="cofactor">
    <cofactor evidence="8">
        <name>a divalent metal cation</name>
        <dbReference type="ChEBI" id="CHEBI:60240"/>
    </cofactor>
    <text evidence="8">Binds 1 divalent metal cation per subunit.</text>
</comment>
<dbReference type="EC" id="4.6.1.12" evidence="4 8"/>
<dbReference type="FunCoup" id="A0A7L4YP41">
    <property type="interactions" value="223"/>
</dbReference>
<keyword evidence="12" id="KW-1185">Reference proteome</keyword>
<dbReference type="InParanoid" id="A0A7L4YP41"/>
<gene>
    <name evidence="8" type="primary">ispF</name>
    <name evidence="11" type="ORF">EK0264_12625</name>
</gene>
<feature type="binding site" evidence="8">
    <location>
        <position position="141"/>
    </location>
    <ligand>
        <name>4-CDP-2-C-methyl-D-erythritol 2-phosphate</name>
        <dbReference type="ChEBI" id="CHEBI:57919"/>
    </ligand>
</feature>
<dbReference type="PANTHER" id="PTHR43181">
    <property type="entry name" value="2-C-METHYL-D-ERYTHRITOL 2,4-CYCLODIPHOSPHATE SYNTHASE, CHLOROPLASTIC"/>
    <property type="match status" value="1"/>
</dbReference>
<feature type="binding site" evidence="8">
    <location>
        <begin position="36"/>
        <end position="37"/>
    </location>
    <ligand>
        <name>4-CDP-2-C-methyl-D-erythritol 2-phosphate</name>
        <dbReference type="ChEBI" id="CHEBI:57919"/>
    </ligand>
</feature>
<dbReference type="SUPFAM" id="SSF69765">
    <property type="entry name" value="IpsF-like"/>
    <property type="match status" value="1"/>
</dbReference>
<evidence type="ECO:0000256" key="1">
    <source>
        <dbReference type="ARBA" id="ARBA00000200"/>
    </source>
</evidence>
<dbReference type="GO" id="GO:0008685">
    <property type="term" value="F:2-C-methyl-D-erythritol 2,4-cyclodiphosphate synthase activity"/>
    <property type="evidence" value="ECO:0007669"/>
    <property type="project" value="UniProtKB-UniRule"/>
</dbReference>
<dbReference type="OrthoDB" id="9802561at2"/>
<sequence length="164" mass="16831">MDMRVGTGTDVHPIEPGRDCWVAGLLWPGDDGCAGHSDGDIAAHALCNALLAAAGLGDLGEVFGTDDPQWAGASGASLLREVMRRVSDEGYAVANASVQVISRRPKIATRRAEAQQVLGEILGAPVNVAGATTDGLGFIGRDEGRAGQAVALLYAVPGSQQPRS</sequence>
<accession>A0A7L4YP41</accession>
<evidence type="ECO:0000256" key="9">
    <source>
        <dbReference type="RuleBase" id="RU004395"/>
    </source>
</evidence>
<evidence type="ECO:0000256" key="5">
    <source>
        <dbReference type="ARBA" id="ARBA00022723"/>
    </source>
</evidence>
<feature type="binding site" evidence="8">
    <location>
        <position position="138"/>
    </location>
    <ligand>
        <name>4-CDP-2-C-methyl-D-erythritol 2-phosphate</name>
        <dbReference type="ChEBI" id="CHEBI:57919"/>
    </ligand>
</feature>
<dbReference type="Pfam" id="PF02542">
    <property type="entry name" value="YgbB"/>
    <property type="match status" value="1"/>
</dbReference>
<dbReference type="GO" id="GO:0019288">
    <property type="term" value="P:isopentenyl diphosphate biosynthetic process, methylerythritol 4-phosphate pathway"/>
    <property type="evidence" value="ECO:0007669"/>
    <property type="project" value="UniProtKB-UniRule"/>
</dbReference>
<dbReference type="EMBL" id="CP047156">
    <property type="protein sequence ID" value="QHC01051.1"/>
    <property type="molecule type" value="Genomic_DNA"/>
</dbReference>
<evidence type="ECO:0000313" key="11">
    <source>
        <dbReference type="EMBL" id="QHC01051.1"/>
    </source>
</evidence>
<feature type="binding site" evidence="8">
    <location>
        <position position="10"/>
    </location>
    <ligand>
        <name>a divalent metal cation</name>
        <dbReference type="ChEBI" id="CHEBI:60240"/>
    </ligand>
</feature>
<dbReference type="InterPro" id="IPR036571">
    <property type="entry name" value="MECDP_synthase_sf"/>
</dbReference>
<dbReference type="NCBIfam" id="TIGR00151">
    <property type="entry name" value="ispF"/>
    <property type="match status" value="1"/>
</dbReference>
<evidence type="ECO:0000256" key="6">
    <source>
        <dbReference type="ARBA" id="ARBA00023229"/>
    </source>
</evidence>
<dbReference type="GO" id="GO:0046872">
    <property type="term" value="F:metal ion binding"/>
    <property type="evidence" value="ECO:0007669"/>
    <property type="project" value="UniProtKB-KW"/>
</dbReference>